<evidence type="ECO:0000313" key="1">
    <source>
        <dbReference type="EMBL" id="JAD73047.1"/>
    </source>
</evidence>
<protein>
    <submittedName>
        <fullName evidence="1">NRPD1B</fullName>
    </submittedName>
</protein>
<reference evidence="1" key="2">
    <citation type="journal article" date="2015" name="Data Brief">
        <title>Shoot transcriptome of the giant reed, Arundo donax.</title>
        <authorList>
            <person name="Barrero R.A."/>
            <person name="Guerrero F.D."/>
            <person name="Moolhuijzen P."/>
            <person name="Goolsby J.A."/>
            <person name="Tidwell J."/>
            <person name="Bellgard S.E."/>
            <person name="Bellgard M.I."/>
        </authorList>
    </citation>
    <scope>NUCLEOTIDE SEQUENCE</scope>
    <source>
        <tissue evidence="1">Shoot tissue taken approximately 20 cm above the soil surface</tissue>
    </source>
</reference>
<dbReference type="AlphaFoldDB" id="A0A0A9CNG8"/>
<sequence>MLLATVFRCSLRTDFVTIPTVLERC</sequence>
<accession>A0A0A9CNG8</accession>
<proteinExistence type="predicted"/>
<name>A0A0A9CNG8_ARUDO</name>
<dbReference type="EMBL" id="GBRH01224848">
    <property type="protein sequence ID" value="JAD73047.1"/>
    <property type="molecule type" value="Transcribed_RNA"/>
</dbReference>
<reference evidence="1" key="1">
    <citation type="submission" date="2014-09" db="EMBL/GenBank/DDBJ databases">
        <authorList>
            <person name="Magalhaes I.L.F."/>
            <person name="Oliveira U."/>
            <person name="Santos F.R."/>
            <person name="Vidigal T.H.D.A."/>
            <person name="Brescovit A.D."/>
            <person name="Santos A.J."/>
        </authorList>
    </citation>
    <scope>NUCLEOTIDE SEQUENCE</scope>
    <source>
        <tissue evidence="1">Shoot tissue taken approximately 20 cm above the soil surface</tissue>
    </source>
</reference>
<organism evidence="1">
    <name type="scientific">Arundo donax</name>
    <name type="common">Giant reed</name>
    <name type="synonym">Donax arundinaceus</name>
    <dbReference type="NCBI Taxonomy" id="35708"/>
    <lineage>
        <taxon>Eukaryota</taxon>
        <taxon>Viridiplantae</taxon>
        <taxon>Streptophyta</taxon>
        <taxon>Embryophyta</taxon>
        <taxon>Tracheophyta</taxon>
        <taxon>Spermatophyta</taxon>
        <taxon>Magnoliopsida</taxon>
        <taxon>Liliopsida</taxon>
        <taxon>Poales</taxon>
        <taxon>Poaceae</taxon>
        <taxon>PACMAD clade</taxon>
        <taxon>Arundinoideae</taxon>
        <taxon>Arundineae</taxon>
        <taxon>Arundo</taxon>
    </lineage>
</organism>